<gene>
    <name evidence="1" type="ORF">PXEA_LOCUS37347</name>
</gene>
<organism evidence="1 2">
    <name type="scientific">Protopolystoma xenopodis</name>
    <dbReference type="NCBI Taxonomy" id="117903"/>
    <lineage>
        <taxon>Eukaryota</taxon>
        <taxon>Metazoa</taxon>
        <taxon>Spiralia</taxon>
        <taxon>Lophotrochozoa</taxon>
        <taxon>Platyhelminthes</taxon>
        <taxon>Monogenea</taxon>
        <taxon>Polyopisthocotylea</taxon>
        <taxon>Polystomatidea</taxon>
        <taxon>Polystomatidae</taxon>
        <taxon>Protopolystoma</taxon>
    </lineage>
</organism>
<evidence type="ECO:0000313" key="2">
    <source>
        <dbReference type="Proteomes" id="UP000784294"/>
    </source>
</evidence>
<evidence type="ECO:0000313" key="1">
    <source>
        <dbReference type="EMBL" id="VEL43907.1"/>
    </source>
</evidence>
<dbReference type="Proteomes" id="UP000784294">
    <property type="component" value="Unassembled WGS sequence"/>
</dbReference>
<reference evidence="1" key="1">
    <citation type="submission" date="2018-11" db="EMBL/GenBank/DDBJ databases">
        <authorList>
            <consortium name="Pathogen Informatics"/>
        </authorList>
    </citation>
    <scope>NUCLEOTIDE SEQUENCE</scope>
</reference>
<dbReference type="AlphaFoldDB" id="A0A3S5BWW0"/>
<sequence length="71" mass="8203">MLECAVLSQLTDVFWHHTSVKCHSNSSTLLLDSAHSTVLRFELEASANEPRRSVDCNTIGRRRMTLFWRQI</sequence>
<name>A0A3S5BWW0_9PLAT</name>
<protein>
    <submittedName>
        <fullName evidence="1">Uncharacterized protein</fullName>
    </submittedName>
</protein>
<comment type="caution">
    <text evidence="1">The sequence shown here is derived from an EMBL/GenBank/DDBJ whole genome shotgun (WGS) entry which is preliminary data.</text>
</comment>
<accession>A0A3S5BWW0</accession>
<proteinExistence type="predicted"/>
<keyword evidence="2" id="KW-1185">Reference proteome</keyword>
<dbReference type="EMBL" id="CAAALY010286684">
    <property type="protein sequence ID" value="VEL43907.1"/>
    <property type="molecule type" value="Genomic_DNA"/>
</dbReference>